<feature type="region of interest" description="Disordered" evidence="1">
    <location>
        <begin position="124"/>
        <end position="143"/>
    </location>
</feature>
<sequence>MSAGSDRFGAPAAPGRAAPAPAAAAAPAGRGANGDGGPDGMASQRVALSRTRLEAMMLEAQAASTSGDAQRARSIARAVKMEAGAIRDALRSAADADAAVADAMAAAAAARAVQDAQEAARAAARRAAAESGEDRQGLAPWNGNGSMRATLLAESAPLGTPTTNLHRSAFEALRRAQEILDLLSRIDAGDRASGTHADDGGHGSVLLNRIEAEDGALLDGWNLLA</sequence>
<dbReference type="Proteomes" id="UP000009881">
    <property type="component" value="Unassembled WGS sequence"/>
</dbReference>
<dbReference type="OrthoDB" id="9959863at2"/>
<gene>
    <name evidence="2" type="ORF">C882_4480</name>
</gene>
<dbReference type="AlphaFoldDB" id="K9HPY7"/>
<evidence type="ECO:0000313" key="2">
    <source>
        <dbReference type="EMBL" id="EKV30521.1"/>
    </source>
</evidence>
<evidence type="ECO:0000256" key="1">
    <source>
        <dbReference type="SAM" id="MobiDB-lite"/>
    </source>
</evidence>
<dbReference type="EMBL" id="ANHY01000008">
    <property type="protein sequence ID" value="EKV30521.1"/>
    <property type="molecule type" value="Genomic_DNA"/>
</dbReference>
<accession>K9HPY7</accession>
<keyword evidence="3" id="KW-1185">Reference proteome</keyword>
<reference evidence="2 3" key="1">
    <citation type="journal article" date="2013" name="Genome Announc.">
        <title>Draft Genome Sequence of an Alphaproteobacterium, Caenispirillum salinarum AK4(T), Isolated from a Solar Saltern.</title>
        <authorList>
            <person name="Khatri I."/>
            <person name="Singh A."/>
            <person name="Korpole S."/>
            <person name="Pinnaka A.K."/>
            <person name="Subramanian S."/>
        </authorList>
    </citation>
    <scope>NUCLEOTIDE SEQUENCE [LARGE SCALE GENOMIC DNA]</scope>
    <source>
        <strain evidence="2 3">AK4</strain>
    </source>
</reference>
<organism evidence="2 3">
    <name type="scientific">Caenispirillum salinarum AK4</name>
    <dbReference type="NCBI Taxonomy" id="1238182"/>
    <lineage>
        <taxon>Bacteria</taxon>
        <taxon>Pseudomonadati</taxon>
        <taxon>Pseudomonadota</taxon>
        <taxon>Alphaproteobacteria</taxon>
        <taxon>Rhodospirillales</taxon>
        <taxon>Novispirillaceae</taxon>
        <taxon>Caenispirillum</taxon>
    </lineage>
</organism>
<feature type="compositionally biased region" description="Low complexity" evidence="1">
    <location>
        <begin position="9"/>
        <end position="30"/>
    </location>
</feature>
<feature type="region of interest" description="Disordered" evidence="1">
    <location>
        <begin position="1"/>
        <end position="42"/>
    </location>
</feature>
<evidence type="ECO:0000313" key="3">
    <source>
        <dbReference type="Proteomes" id="UP000009881"/>
    </source>
</evidence>
<comment type="caution">
    <text evidence="2">The sequence shown here is derived from an EMBL/GenBank/DDBJ whole genome shotgun (WGS) entry which is preliminary data.</text>
</comment>
<protein>
    <submittedName>
        <fullName evidence="2">Uncharacterized protein</fullName>
    </submittedName>
</protein>
<name>K9HPY7_9PROT</name>
<proteinExistence type="predicted"/>